<dbReference type="NCBIfam" id="NF010061">
    <property type="entry name" value="PRK13538.1"/>
    <property type="match status" value="1"/>
</dbReference>
<sequence>MLAVNHLSVFHDDLPLFESISFRLQAGDILQIEGENGAGKTSLLRIVAGLGKSCCGEVLWQGVPIAQQREVYHQSMLFIGHLAGVKRELTALENLRFYQTIAGKRFAHEELMTVLAKVGLVGREDVVVAQLSAGQQRRVALARLWLSDHLLWILDEPFAAIDAKGVKVLEALFVQHAQQGGMVLLTTHQSLPSQHAMLQTLRLDKRQ</sequence>
<dbReference type="InterPro" id="IPR027417">
    <property type="entry name" value="P-loop_NTPase"/>
</dbReference>
<dbReference type="Proteomes" id="UP001199044">
    <property type="component" value="Unassembled WGS sequence"/>
</dbReference>
<keyword evidence="3" id="KW-0201">Cytochrome c-type biogenesis</keyword>
<dbReference type="SUPFAM" id="SSF52540">
    <property type="entry name" value="P-loop containing nucleoside triphosphate hydrolases"/>
    <property type="match status" value="1"/>
</dbReference>
<comment type="caution">
    <text evidence="8">The sequence shown here is derived from an EMBL/GenBank/DDBJ whole genome shotgun (WGS) entry which is preliminary data.</text>
</comment>
<keyword evidence="6" id="KW-0472">Membrane</keyword>
<evidence type="ECO:0000256" key="5">
    <source>
        <dbReference type="ARBA" id="ARBA00022967"/>
    </source>
</evidence>
<dbReference type="PROSITE" id="PS00211">
    <property type="entry name" value="ABC_TRANSPORTER_1"/>
    <property type="match status" value="1"/>
</dbReference>
<evidence type="ECO:0000259" key="7">
    <source>
        <dbReference type="PROSITE" id="PS50893"/>
    </source>
</evidence>
<evidence type="ECO:0000256" key="6">
    <source>
        <dbReference type="ARBA" id="ARBA00023136"/>
    </source>
</evidence>
<dbReference type="EMBL" id="JAIWIU010000010">
    <property type="protein sequence ID" value="MCA2014793.1"/>
    <property type="molecule type" value="Genomic_DNA"/>
</dbReference>
<keyword evidence="4" id="KW-0067">ATP-binding</keyword>
<keyword evidence="5" id="KW-1278">Translocase</keyword>
<evidence type="ECO:0000313" key="9">
    <source>
        <dbReference type="Proteomes" id="UP001199044"/>
    </source>
</evidence>
<organism evidence="8 9">
    <name type="scientific">Vibrio tritonius</name>
    <dbReference type="NCBI Taxonomy" id="1435069"/>
    <lineage>
        <taxon>Bacteria</taxon>
        <taxon>Pseudomonadati</taxon>
        <taxon>Pseudomonadota</taxon>
        <taxon>Gammaproteobacteria</taxon>
        <taxon>Vibrionales</taxon>
        <taxon>Vibrionaceae</taxon>
        <taxon>Vibrio</taxon>
    </lineage>
</organism>
<dbReference type="NCBIfam" id="TIGR01189">
    <property type="entry name" value="ccmA"/>
    <property type="match status" value="1"/>
</dbReference>
<proteinExistence type="predicted"/>
<evidence type="ECO:0000256" key="1">
    <source>
        <dbReference type="ARBA" id="ARBA00022448"/>
    </source>
</evidence>
<accession>A0ABS7YGJ9</accession>
<dbReference type="Gene3D" id="3.40.50.300">
    <property type="entry name" value="P-loop containing nucleotide triphosphate hydrolases"/>
    <property type="match status" value="1"/>
</dbReference>
<dbReference type="PROSITE" id="PS50893">
    <property type="entry name" value="ABC_TRANSPORTER_2"/>
    <property type="match status" value="1"/>
</dbReference>
<dbReference type="InterPro" id="IPR003439">
    <property type="entry name" value="ABC_transporter-like_ATP-bd"/>
</dbReference>
<evidence type="ECO:0000256" key="2">
    <source>
        <dbReference type="ARBA" id="ARBA00022741"/>
    </source>
</evidence>
<gene>
    <name evidence="8" type="primary">ccmA</name>
    <name evidence="8" type="ORF">LDJ79_01640</name>
</gene>
<dbReference type="Pfam" id="PF00005">
    <property type="entry name" value="ABC_tran"/>
    <property type="match status" value="1"/>
</dbReference>
<dbReference type="InterPro" id="IPR005895">
    <property type="entry name" value="ABC_transptr_haem_export_CcmA"/>
</dbReference>
<dbReference type="PANTHER" id="PTHR43499:SF1">
    <property type="entry name" value="ABC TRANSPORTER I FAMILY MEMBER 1"/>
    <property type="match status" value="1"/>
</dbReference>
<evidence type="ECO:0000313" key="8">
    <source>
        <dbReference type="EMBL" id="MCA2014793.1"/>
    </source>
</evidence>
<dbReference type="PANTHER" id="PTHR43499">
    <property type="entry name" value="ABC TRANSPORTER I FAMILY MEMBER 1"/>
    <property type="match status" value="1"/>
</dbReference>
<dbReference type="RefSeq" id="WP_068712705.1">
    <property type="nucleotide sequence ID" value="NZ_AP014635.1"/>
</dbReference>
<evidence type="ECO:0000256" key="3">
    <source>
        <dbReference type="ARBA" id="ARBA00022748"/>
    </source>
</evidence>
<dbReference type="InterPro" id="IPR017871">
    <property type="entry name" value="ABC_transporter-like_CS"/>
</dbReference>
<keyword evidence="2" id="KW-0547">Nucleotide-binding</keyword>
<reference evidence="9" key="1">
    <citation type="submission" date="2023-07" db="EMBL/GenBank/DDBJ databases">
        <title>Molecular identification of indigenous halophilic bacteria isolated from red sea cost, biodegradation of synthetic dyes and assessment of degraded metabolite toxicity.</title>
        <authorList>
            <person name="Chaieb K."/>
            <person name="Altayb H.N."/>
        </authorList>
    </citation>
    <scope>NUCLEOTIDE SEQUENCE [LARGE SCALE GENOMIC DNA]</scope>
    <source>
        <strain evidence="9">K20</strain>
    </source>
</reference>
<keyword evidence="9" id="KW-1185">Reference proteome</keyword>
<feature type="domain" description="ABC transporter" evidence="7">
    <location>
        <begin position="2"/>
        <end position="207"/>
    </location>
</feature>
<protein>
    <submittedName>
        <fullName evidence="8">Cytochrome c biogenesis heme-transporting ATPase CcmA</fullName>
    </submittedName>
</protein>
<evidence type="ECO:0000256" key="4">
    <source>
        <dbReference type="ARBA" id="ARBA00022840"/>
    </source>
</evidence>
<keyword evidence="1" id="KW-0813">Transport</keyword>
<name>A0ABS7YGJ9_9VIBR</name>